<keyword evidence="2" id="KW-0732">Signal</keyword>
<feature type="signal peptide" evidence="2">
    <location>
        <begin position="1"/>
        <end position="20"/>
    </location>
</feature>
<evidence type="ECO:0000256" key="1">
    <source>
        <dbReference type="SAM" id="MobiDB-lite"/>
    </source>
</evidence>
<organism evidence="3 4">
    <name type="scientific">Coemansia reversa (strain ATCC 12441 / NRRL 1564)</name>
    <dbReference type="NCBI Taxonomy" id="763665"/>
    <lineage>
        <taxon>Eukaryota</taxon>
        <taxon>Fungi</taxon>
        <taxon>Fungi incertae sedis</taxon>
        <taxon>Zoopagomycota</taxon>
        <taxon>Kickxellomycotina</taxon>
        <taxon>Kickxellomycetes</taxon>
        <taxon>Kickxellales</taxon>
        <taxon>Kickxellaceae</taxon>
        <taxon>Coemansia</taxon>
    </lineage>
</organism>
<gene>
    <name evidence="3" type="ORF">COEREDRAFT_11327</name>
</gene>
<reference evidence="3 4" key="1">
    <citation type="journal article" date="2015" name="Genome Biol. Evol.">
        <title>Phylogenomic analyses indicate that early fungi evolved digesting cell walls of algal ancestors of land plants.</title>
        <authorList>
            <person name="Chang Y."/>
            <person name="Wang S."/>
            <person name="Sekimoto S."/>
            <person name="Aerts A.L."/>
            <person name="Choi C."/>
            <person name="Clum A."/>
            <person name="LaButti K.M."/>
            <person name="Lindquist E.A."/>
            <person name="Yee Ngan C."/>
            <person name="Ohm R.A."/>
            <person name="Salamov A.A."/>
            <person name="Grigoriev I.V."/>
            <person name="Spatafora J.W."/>
            <person name="Berbee M.L."/>
        </authorList>
    </citation>
    <scope>NUCLEOTIDE SEQUENCE [LARGE SCALE GENOMIC DNA]</scope>
    <source>
        <strain evidence="3 4">NRRL 1564</strain>
    </source>
</reference>
<feature type="region of interest" description="Disordered" evidence="1">
    <location>
        <begin position="86"/>
        <end position="105"/>
    </location>
</feature>
<evidence type="ECO:0000256" key="2">
    <source>
        <dbReference type="SAM" id="SignalP"/>
    </source>
</evidence>
<dbReference type="EMBL" id="KZ303533">
    <property type="protein sequence ID" value="PIA13560.1"/>
    <property type="molecule type" value="Genomic_DNA"/>
</dbReference>
<evidence type="ECO:0000313" key="4">
    <source>
        <dbReference type="Proteomes" id="UP000242474"/>
    </source>
</evidence>
<keyword evidence="4" id="KW-1185">Reference proteome</keyword>
<dbReference type="OrthoDB" id="5592143at2759"/>
<accession>A0A2G5B3G1</accession>
<dbReference type="AlphaFoldDB" id="A0A2G5B3G1"/>
<name>A0A2G5B3G1_COERN</name>
<evidence type="ECO:0000313" key="3">
    <source>
        <dbReference type="EMBL" id="PIA13560.1"/>
    </source>
</evidence>
<dbReference type="Proteomes" id="UP000242474">
    <property type="component" value="Unassembled WGS sequence"/>
</dbReference>
<feature type="compositionally biased region" description="Polar residues" evidence="1">
    <location>
        <begin position="199"/>
        <end position="210"/>
    </location>
</feature>
<proteinExistence type="predicted"/>
<protein>
    <submittedName>
        <fullName evidence="3">Uncharacterized protein</fullName>
    </submittedName>
</protein>
<feature type="region of interest" description="Disordered" evidence="1">
    <location>
        <begin position="191"/>
        <end position="210"/>
    </location>
</feature>
<feature type="chain" id="PRO_5013552333" evidence="2">
    <location>
        <begin position="21"/>
        <end position="445"/>
    </location>
</feature>
<sequence>MRVDVLTFATLLLHTQWVAGNPQEVKPKNVGSIGSNIYEDSNANNGNSWETDMRYASASPYMSVEGDNSMSAPYGIVTVYPTGEANKETSSPGIYDQSDSIDDSEINGEHTKTIYITVGDDNDTLKTIPDGPETVTLSDDSDKPDVITPVIQVNMQVINGETVPVTSTISTNEPDEPTDNSPQVITVTADPTEKDANPTGPSTVTVYGSPSPTDSAIVKNDGQDTVTVTQTNLHTDYVTVTDGVASNNNSQGNGGDTNIVVVGGQNGNGAVVDGANGVVSLAPNNSQQQQPLVPSKTTYLKTIQTASMDIVRVIGPTYTSTIAINGNYVGNQPTSAPQMLNPYYQNGAAGAPPMNNAYFGQNNGVGNNGGYPGQNGGGNSYPYYGQNNGGLGNGIGNGFFPGQNSGGGSNFPGQSTNMNSLGQQNTLSQAGSSNGAINTNVPVIQ</sequence>